<accession>A0A1W6MPB6</accession>
<reference evidence="2 3" key="1">
    <citation type="submission" date="2016-11" db="EMBL/GenBank/DDBJ databases">
        <title>Trade-off between light-utilization and light-protection in marine flavobacteria.</title>
        <authorList>
            <person name="Kumagai Y."/>
        </authorList>
    </citation>
    <scope>NUCLEOTIDE SEQUENCE [LARGE SCALE GENOMIC DNA]</scope>
    <source>
        <strain evidence="2 3">JCM 13191</strain>
    </source>
</reference>
<organism evidence="2 3">
    <name type="scientific">Nonlabens spongiae</name>
    <dbReference type="NCBI Taxonomy" id="331648"/>
    <lineage>
        <taxon>Bacteria</taxon>
        <taxon>Pseudomonadati</taxon>
        <taxon>Bacteroidota</taxon>
        <taxon>Flavobacteriia</taxon>
        <taxon>Flavobacteriales</taxon>
        <taxon>Flavobacteriaceae</taxon>
        <taxon>Nonlabens</taxon>
    </lineage>
</organism>
<dbReference type="Pfam" id="PF13568">
    <property type="entry name" value="OMP_b-brl_2"/>
    <property type="match status" value="1"/>
</dbReference>
<protein>
    <recommendedName>
        <fullName evidence="1">Outer membrane protein beta-barrel domain-containing protein</fullName>
    </recommendedName>
</protein>
<feature type="domain" description="Outer membrane protein beta-barrel" evidence="1">
    <location>
        <begin position="22"/>
        <end position="165"/>
    </location>
</feature>
<evidence type="ECO:0000313" key="3">
    <source>
        <dbReference type="Proteomes" id="UP000193431"/>
    </source>
</evidence>
<keyword evidence="3" id="KW-1185">Reference proteome</keyword>
<dbReference type="Proteomes" id="UP000193431">
    <property type="component" value="Chromosome"/>
</dbReference>
<evidence type="ECO:0000313" key="2">
    <source>
        <dbReference type="EMBL" id="ARN79450.1"/>
    </source>
</evidence>
<sequence>MTSSVYGQFGELCVDCYPSVEVGGVNSSINGFDNTSSKTGFYIGYFNYRWISDSFALRAGGTYQNLGVQIDDAEDNFIIHSINFPVSLHYTYQNKFQGFIGGELGTNLFGSYPESNEPSNITGANDVDIREVVSFLDASIFLGVGVIISDNIDINLRYNLGVTDVRSQEFNTEGEEWNENWLTLSIAYTWRD</sequence>
<dbReference type="SUPFAM" id="SSF56925">
    <property type="entry name" value="OMPA-like"/>
    <property type="match status" value="1"/>
</dbReference>
<dbReference type="InterPro" id="IPR011250">
    <property type="entry name" value="OMP/PagP_B-barrel"/>
</dbReference>
<dbReference type="AlphaFoldDB" id="A0A1W6MPB6"/>
<dbReference type="STRING" id="331648.BST97_10505"/>
<evidence type="ECO:0000259" key="1">
    <source>
        <dbReference type="Pfam" id="PF13568"/>
    </source>
</evidence>
<gene>
    <name evidence="2" type="ORF">BST97_10505</name>
</gene>
<proteinExistence type="predicted"/>
<dbReference type="InterPro" id="IPR025665">
    <property type="entry name" value="Beta-barrel_OMP_2"/>
</dbReference>
<dbReference type="EMBL" id="CP019344">
    <property type="protein sequence ID" value="ARN79450.1"/>
    <property type="molecule type" value="Genomic_DNA"/>
</dbReference>
<name>A0A1W6MPB6_9FLAO</name>